<proteinExistence type="predicted"/>
<dbReference type="AlphaFoldDB" id="A0A0E9QK57"/>
<name>A0A0E9QK57_ANGAN</name>
<protein>
    <submittedName>
        <fullName evidence="1">Uncharacterized protein</fullName>
    </submittedName>
</protein>
<reference evidence="1" key="1">
    <citation type="submission" date="2014-11" db="EMBL/GenBank/DDBJ databases">
        <authorList>
            <person name="Amaro Gonzalez C."/>
        </authorList>
    </citation>
    <scope>NUCLEOTIDE SEQUENCE</scope>
</reference>
<organism evidence="1">
    <name type="scientific">Anguilla anguilla</name>
    <name type="common">European freshwater eel</name>
    <name type="synonym">Muraena anguilla</name>
    <dbReference type="NCBI Taxonomy" id="7936"/>
    <lineage>
        <taxon>Eukaryota</taxon>
        <taxon>Metazoa</taxon>
        <taxon>Chordata</taxon>
        <taxon>Craniata</taxon>
        <taxon>Vertebrata</taxon>
        <taxon>Euteleostomi</taxon>
        <taxon>Actinopterygii</taxon>
        <taxon>Neopterygii</taxon>
        <taxon>Teleostei</taxon>
        <taxon>Anguilliformes</taxon>
        <taxon>Anguillidae</taxon>
        <taxon>Anguilla</taxon>
    </lineage>
</organism>
<dbReference type="EMBL" id="GBXM01092104">
    <property type="protein sequence ID" value="JAH16473.1"/>
    <property type="molecule type" value="Transcribed_RNA"/>
</dbReference>
<accession>A0A0E9QK57</accession>
<reference evidence="1" key="2">
    <citation type="journal article" date="2015" name="Fish Shellfish Immunol.">
        <title>Early steps in the European eel (Anguilla anguilla)-Vibrio vulnificus interaction in the gills: Role of the RtxA13 toxin.</title>
        <authorList>
            <person name="Callol A."/>
            <person name="Pajuelo D."/>
            <person name="Ebbesson L."/>
            <person name="Teles M."/>
            <person name="MacKenzie S."/>
            <person name="Amaro C."/>
        </authorList>
    </citation>
    <scope>NUCLEOTIDE SEQUENCE</scope>
</reference>
<sequence length="31" mass="3261">MTVNGRKITSVSLSSLQTKVLNVLPSETLGS</sequence>
<evidence type="ECO:0000313" key="1">
    <source>
        <dbReference type="EMBL" id="JAH16473.1"/>
    </source>
</evidence>